<comment type="caution">
    <text evidence="1">The sequence shown here is derived from an EMBL/GenBank/DDBJ whole genome shotgun (WGS) entry which is preliminary data.</text>
</comment>
<reference evidence="1" key="1">
    <citation type="journal article" date="2014" name="Front. Microbiol.">
        <title>High frequency of phylogenetically diverse reductive dehalogenase-homologous genes in deep subseafloor sedimentary metagenomes.</title>
        <authorList>
            <person name="Kawai M."/>
            <person name="Futagami T."/>
            <person name="Toyoda A."/>
            <person name="Takaki Y."/>
            <person name="Nishi S."/>
            <person name="Hori S."/>
            <person name="Arai W."/>
            <person name="Tsubouchi T."/>
            <person name="Morono Y."/>
            <person name="Uchiyama I."/>
            <person name="Ito T."/>
            <person name="Fujiyama A."/>
            <person name="Inagaki F."/>
            <person name="Takami H."/>
        </authorList>
    </citation>
    <scope>NUCLEOTIDE SEQUENCE</scope>
    <source>
        <strain evidence="1">Expedition CK06-06</strain>
    </source>
</reference>
<protein>
    <submittedName>
        <fullName evidence="1">Uncharacterized protein</fullName>
    </submittedName>
</protein>
<name>X0YD50_9ZZZZ</name>
<proteinExistence type="predicted"/>
<organism evidence="1">
    <name type="scientific">marine sediment metagenome</name>
    <dbReference type="NCBI Taxonomy" id="412755"/>
    <lineage>
        <taxon>unclassified sequences</taxon>
        <taxon>metagenomes</taxon>
        <taxon>ecological metagenomes</taxon>
    </lineage>
</organism>
<evidence type="ECO:0000313" key="1">
    <source>
        <dbReference type="EMBL" id="GAG34756.1"/>
    </source>
</evidence>
<accession>X0YD50</accession>
<gene>
    <name evidence="1" type="ORF">S01H1_68775</name>
</gene>
<dbReference type="AlphaFoldDB" id="X0YD50"/>
<dbReference type="EMBL" id="BARS01045618">
    <property type="protein sequence ID" value="GAG34756.1"/>
    <property type="molecule type" value="Genomic_DNA"/>
</dbReference>
<sequence>MEYNPTRTGAVLVFKEGVNEEDAAKALEKLKALLDHTPRVNTFDPEWGGPVWYVP</sequence>